<proteinExistence type="inferred from homology"/>
<dbReference type="KEGG" id="dam:107036853"/>
<evidence type="ECO:0000256" key="4">
    <source>
        <dbReference type="ARBA" id="ARBA00022692"/>
    </source>
</evidence>
<name>A0A4E0S3Q8_9HYME</name>
<dbReference type="Pfam" id="PF02949">
    <property type="entry name" value="7tm_6"/>
    <property type="match status" value="1"/>
</dbReference>
<feature type="transmembrane region" description="Helical" evidence="10">
    <location>
        <begin position="117"/>
        <end position="139"/>
    </location>
</feature>
<keyword evidence="9 10" id="KW-0807">Transducer</keyword>
<comment type="similarity">
    <text evidence="10">Belongs to the insect chemoreceptor superfamily. Heteromeric odorant receptor channel (TC 1.A.69) family.</text>
</comment>
<evidence type="ECO:0000256" key="2">
    <source>
        <dbReference type="ARBA" id="ARBA00022475"/>
    </source>
</evidence>
<keyword evidence="7 10" id="KW-0472">Membrane</keyword>
<dbReference type="GO" id="GO:0007165">
    <property type="term" value="P:signal transduction"/>
    <property type="evidence" value="ECO:0007669"/>
    <property type="project" value="UniProtKB-KW"/>
</dbReference>
<dbReference type="Proteomes" id="UP000297026">
    <property type="component" value="Unassembled WGS sequence"/>
</dbReference>
<evidence type="ECO:0000313" key="13">
    <source>
        <dbReference type="Proteomes" id="UP000297026"/>
    </source>
</evidence>
<dbReference type="OrthoDB" id="6597368at2759"/>
<feature type="transmembrane region" description="Helical" evidence="10">
    <location>
        <begin position="299"/>
        <end position="319"/>
    </location>
</feature>
<evidence type="ECO:0000256" key="5">
    <source>
        <dbReference type="ARBA" id="ARBA00022725"/>
    </source>
</evidence>
<comment type="caution">
    <text evidence="10">Lacks conserved residue(s) required for the propagation of feature annotation.</text>
</comment>
<evidence type="ECO:0000256" key="11">
    <source>
        <dbReference type="SAM" id="SignalP"/>
    </source>
</evidence>
<keyword evidence="11" id="KW-0732">Signal</keyword>
<dbReference type="GO" id="GO:0005886">
    <property type="term" value="C:plasma membrane"/>
    <property type="evidence" value="ECO:0007669"/>
    <property type="project" value="UniProtKB-SubCell"/>
</dbReference>
<gene>
    <name evidence="12" type="primary">Or97</name>
    <name evidence="12" type="ORF">DALL_DALL000155</name>
</gene>
<evidence type="ECO:0000256" key="1">
    <source>
        <dbReference type="ARBA" id="ARBA00004651"/>
    </source>
</evidence>
<feature type="transmembrane region" description="Helical" evidence="10">
    <location>
        <begin position="266"/>
        <end position="287"/>
    </location>
</feature>
<feature type="transmembrane region" description="Helical" evidence="10">
    <location>
        <begin position="187"/>
        <end position="205"/>
    </location>
</feature>
<evidence type="ECO:0000256" key="7">
    <source>
        <dbReference type="ARBA" id="ARBA00023136"/>
    </source>
</evidence>
<evidence type="ECO:0000256" key="8">
    <source>
        <dbReference type="ARBA" id="ARBA00023170"/>
    </source>
</evidence>
<dbReference type="PANTHER" id="PTHR21137">
    <property type="entry name" value="ODORANT RECEPTOR"/>
    <property type="match status" value="1"/>
</dbReference>
<sequence length="395" mass="45585">MVPYSFVILQLLGFCRSATWQEGWKTRLYDCYTYVMLFLLYTNALFQSIYVFTSFESVDVLIDNTFILLTTINSGLKATSFVRRRQEIVDLLRRYRSQMCSPRDEAEEFIRFKYERVIHNLSLCYISFTMCTVIFQTYVQWRELVPRGELIYKAWLPYDNSYPLTFWISHMHQVICQLADASVSCTYGVIVAALMIHITAQFVILNHRFENLAASLGFADGSGKGLSKMRENDDHEGIVMMEREKLAECIKHHLCIFECMEMSNDVFGATMLAQYAASSFILCGTVYKVSKMSGLDPELIGVLMYLGCMLFDIFLPCYYGHNVTTESFRVSQAVYNMYWSALKTPTKKSLVLIMSRSLKPFRFTSGYIVQLSLDSFGGLIKTSYSIFNLLKQQSN</sequence>
<keyword evidence="2" id="KW-1003">Cell membrane</keyword>
<feature type="chain" id="PRO_5020038282" description="Odorant receptor" evidence="11">
    <location>
        <begin position="18"/>
        <end position="395"/>
    </location>
</feature>
<protein>
    <recommendedName>
        <fullName evidence="10">Odorant receptor</fullName>
    </recommendedName>
</protein>
<keyword evidence="8 10" id="KW-0675">Receptor</keyword>
<dbReference type="InterPro" id="IPR004117">
    <property type="entry name" value="7tm6_olfct_rcpt"/>
</dbReference>
<dbReference type="AlphaFoldDB" id="A0A4E0S3Q8"/>
<keyword evidence="6 10" id="KW-1133">Transmembrane helix</keyword>
<evidence type="ECO:0000256" key="10">
    <source>
        <dbReference type="RuleBase" id="RU351113"/>
    </source>
</evidence>
<dbReference type="GeneID" id="107036853"/>
<keyword evidence="3 10" id="KW-0716">Sensory transduction</keyword>
<evidence type="ECO:0000256" key="9">
    <source>
        <dbReference type="ARBA" id="ARBA00023224"/>
    </source>
</evidence>
<evidence type="ECO:0000256" key="6">
    <source>
        <dbReference type="ARBA" id="ARBA00022989"/>
    </source>
</evidence>
<reference evidence="12" key="1">
    <citation type="submission" date="2019-02" db="EMBL/GenBank/DDBJ databases">
        <title>Genome of the parasitoid wasp Diachasma alloeum, an emerging model for ecological speciation and transitions to asexual reproduction.</title>
        <authorList>
            <person name="Robertson H.M."/>
            <person name="Walden K.K."/>
            <person name="Tvedte E.S."/>
            <person name="Hood G.R."/>
            <person name="Feder J.L."/>
            <person name="Forbes A.A."/>
            <person name="Logsdon J.M."/>
            <person name="Mcelroy K.E."/>
        </authorList>
    </citation>
    <scope>NUCLEOTIDE SEQUENCE [LARGE SCALE GENOMIC DNA]</scope>
    <source>
        <strain evidence="12">Michigan</strain>
    </source>
</reference>
<accession>A0A4E0S3Q8</accession>
<dbReference type="CTD" id="23687420"/>
<keyword evidence="4 10" id="KW-0812">Transmembrane</keyword>
<organism evidence="12 13">
    <name type="scientific">Diachasma alloeum</name>
    <dbReference type="NCBI Taxonomy" id="454923"/>
    <lineage>
        <taxon>Eukaryota</taxon>
        <taxon>Metazoa</taxon>
        <taxon>Ecdysozoa</taxon>
        <taxon>Arthropoda</taxon>
        <taxon>Hexapoda</taxon>
        <taxon>Insecta</taxon>
        <taxon>Pterygota</taxon>
        <taxon>Neoptera</taxon>
        <taxon>Endopterygota</taxon>
        <taxon>Hymenoptera</taxon>
        <taxon>Apocrita</taxon>
        <taxon>Ichneumonoidea</taxon>
        <taxon>Braconidae</taxon>
        <taxon>Opiinae</taxon>
        <taxon>Diachasma</taxon>
    </lineage>
</organism>
<evidence type="ECO:0000256" key="3">
    <source>
        <dbReference type="ARBA" id="ARBA00022606"/>
    </source>
</evidence>
<dbReference type="EMBL" id="ML158593">
    <property type="protein sequence ID" value="THK32975.1"/>
    <property type="molecule type" value="Genomic_DNA"/>
</dbReference>
<dbReference type="PANTHER" id="PTHR21137:SF35">
    <property type="entry name" value="ODORANT RECEPTOR 19A-RELATED"/>
    <property type="match status" value="1"/>
</dbReference>
<keyword evidence="13" id="KW-1185">Reference proteome</keyword>
<feature type="signal peptide" evidence="11">
    <location>
        <begin position="1"/>
        <end position="17"/>
    </location>
</feature>
<keyword evidence="5 10" id="KW-0552">Olfaction</keyword>
<evidence type="ECO:0000313" key="12">
    <source>
        <dbReference type="EMBL" id="THK32975.1"/>
    </source>
</evidence>
<dbReference type="GO" id="GO:0005549">
    <property type="term" value="F:odorant binding"/>
    <property type="evidence" value="ECO:0007669"/>
    <property type="project" value="InterPro"/>
</dbReference>
<comment type="subcellular location">
    <subcellularLocation>
        <location evidence="1 10">Cell membrane</location>
        <topology evidence="1 10">Multi-pass membrane protein</topology>
    </subcellularLocation>
</comment>
<dbReference type="GO" id="GO:0004984">
    <property type="term" value="F:olfactory receptor activity"/>
    <property type="evidence" value="ECO:0007669"/>
    <property type="project" value="InterPro"/>
</dbReference>
<feature type="transmembrane region" description="Helical" evidence="10">
    <location>
        <begin position="33"/>
        <end position="52"/>
    </location>
</feature>